<dbReference type="RefSeq" id="WP_102598648.1">
    <property type="nucleotide sequence ID" value="NZ_JABUYH010000012.1"/>
</dbReference>
<dbReference type="Gene3D" id="3.10.310.10">
    <property type="entry name" value="Diaminopimelate Epimerase, Chain A, domain 1"/>
    <property type="match status" value="2"/>
</dbReference>
<dbReference type="SUPFAM" id="SSF54506">
    <property type="entry name" value="Diaminopimelate epimerase-like"/>
    <property type="match status" value="1"/>
</dbReference>
<dbReference type="AlphaFoldDB" id="A0A2N7RZZ9"/>
<evidence type="ECO:0000313" key="4">
    <source>
        <dbReference type="Proteomes" id="UP000235739"/>
    </source>
</evidence>
<dbReference type="GO" id="GO:0005737">
    <property type="term" value="C:cytoplasm"/>
    <property type="evidence" value="ECO:0007669"/>
    <property type="project" value="TreeGrafter"/>
</dbReference>
<dbReference type="Pfam" id="PF02567">
    <property type="entry name" value="PhzC-PhzF"/>
    <property type="match status" value="1"/>
</dbReference>
<feature type="active site" evidence="1">
    <location>
        <position position="47"/>
    </location>
</feature>
<accession>A0A2N7RZZ9</accession>
<name>A0A2N7RZZ9_9MICC</name>
<dbReference type="EMBL" id="PNQX01000002">
    <property type="protein sequence ID" value="PMQ19460.1"/>
    <property type="molecule type" value="Genomic_DNA"/>
</dbReference>
<gene>
    <name evidence="2" type="ORF">CIK84_12280</name>
    <name evidence="3" type="ORF">EXY26_15655</name>
</gene>
<dbReference type="PANTHER" id="PTHR13774:SF32">
    <property type="entry name" value="ANTISENSE-ENHANCING SEQUENCE 1"/>
    <property type="match status" value="1"/>
</dbReference>
<evidence type="ECO:0000313" key="3">
    <source>
        <dbReference type="EMBL" id="TFH54490.1"/>
    </source>
</evidence>
<protein>
    <submittedName>
        <fullName evidence="2">Phenazine biosynthesis protein PhzF</fullName>
    </submittedName>
    <submittedName>
        <fullName evidence="3">PhzF family phenazine biosynthesis protein</fullName>
    </submittedName>
</protein>
<dbReference type="GO" id="GO:0016853">
    <property type="term" value="F:isomerase activity"/>
    <property type="evidence" value="ECO:0007669"/>
    <property type="project" value="TreeGrafter"/>
</dbReference>
<dbReference type="Proteomes" id="UP000235739">
    <property type="component" value="Unassembled WGS sequence"/>
</dbReference>
<reference evidence="3 5" key="2">
    <citation type="submission" date="2019-03" db="EMBL/GenBank/DDBJ databases">
        <title>Glutamicibacter sp. LJH19 genome.</title>
        <authorList>
            <person name="Sinai Borker S."/>
            <person name="Kumar R."/>
        </authorList>
    </citation>
    <scope>NUCLEOTIDE SEQUENCE [LARGE SCALE GENOMIC DNA]</scope>
    <source>
        <strain evidence="3 5">LJH19</strain>
    </source>
</reference>
<dbReference type="NCBIfam" id="TIGR00654">
    <property type="entry name" value="PhzF_family"/>
    <property type="match status" value="1"/>
</dbReference>
<proteinExistence type="predicted"/>
<dbReference type="Proteomes" id="UP000297638">
    <property type="component" value="Unassembled WGS sequence"/>
</dbReference>
<sequence length="278" mass="30080">MVLRNYSEVDVFSPTAYRGNPLAVVHDAQGLTSEQMQGFAKWTNLAETTFLVQPENPAADYRVRIFSATQEFPFAGHPTLGSAFAWLKAGGVAKDPGRIIQECGAGLVEVRVEQQRLWFAAPRLTRYEPVAESLVQRIAEILGVSRERIQDTSWLVNGPEWIGVRLASAQQVLELAPDPNALGELSIGVAGPHQPGAETQFEVRAFVGGDPVWEDPVTGSLNAGLARWLTDSGMAPERYVAAQGTAIGYQGRVHIRVENGGIWVGGDVSSCVQGEVDL</sequence>
<evidence type="ECO:0000313" key="2">
    <source>
        <dbReference type="EMBL" id="PMQ19460.1"/>
    </source>
</evidence>
<dbReference type="PIRSF" id="PIRSF016184">
    <property type="entry name" value="PhzC_PhzF"/>
    <property type="match status" value="1"/>
</dbReference>
<dbReference type="EMBL" id="SPDS01000003">
    <property type="protein sequence ID" value="TFH54490.1"/>
    <property type="molecule type" value="Genomic_DNA"/>
</dbReference>
<evidence type="ECO:0000256" key="1">
    <source>
        <dbReference type="PIRSR" id="PIRSR016184-1"/>
    </source>
</evidence>
<evidence type="ECO:0000313" key="5">
    <source>
        <dbReference type="Proteomes" id="UP000297638"/>
    </source>
</evidence>
<reference evidence="2 4" key="1">
    <citation type="journal article" date="2017" name="Elife">
        <title>Extensive horizontal gene transfer in cheese-associated bacteria.</title>
        <authorList>
            <person name="Bonham K.S."/>
            <person name="Wolfe B.E."/>
            <person name="Dutton R.J."/>
        </authorList>
    </citation>
    <scope>NUCLEOTIDE SEQUENCE [LARGE SCALE GENOMIC DNA]</scope>
    <source>
        <strain evidence="2 4">JB182</strain>
    </source>
</reference>
<comment type="caution">
    <text evidence="2">The sequence shown here is derived from an EMBL/GenBank/DDBJ whole genome shotgun (WGS) entry which is preliminary data.</text>
</comment>
<dbReference type="PANTHER" id="PTHR13774">
    <property type="entry name" value="PHENAZINE BIOSYNTHESIS PROTEIN"/>
    <property type="match status" value="1"/>
</dbReference>
<dbReference type="InterPro" id="IPR003719">
    <property type="entry name" value="Phenazine_PhzF-like"/>
</dbReference>
<organism evidence="2 4">
    <name type="scientific">Glutamicibacter arilaitensis</name>
    <dbReference type="NCBI Taxonomy" id="256701"/>
    <lineage>
        <taxon>Bacteria</taxon>
        <taxon>Bacillati</taxon>
        <taxon>Actinomycetota</taxon>
        <taxon>Actinomycetes</taxon>
        <taxon>Micrococcales</taxon>
        <taxon>Micrococcaceae</taxon>
        <taxon>Glutamicibacter</taxon>
    </lineage>
</organism>